<proteinExistence type="predicted"/>
<protein>
    <recommendedName>
        <fullName evidence="1">Immunity MXAN-0049 protein domain-containing protein</fullName>
    </recommendedName>
</protein>
<evidence type="ECO:0000313" key="2">
    <source>
        <dbReference type="EMBL" id="QGZ94287.1"/>
    </source>
</evidence>
<organism evidence="2 3">
    <name type="scientific">Terricaulis silvestris</name>
    <dbReference type="NCBI Taxonomy" id="2686094"/>
    <lineage>
        <taxon>Bacteria</taxon>
        <taxon>Pseudomonadati</taxon>
        <taxon>Pseudomonadota</taxon>
        <taxon>Alphaproteobacteria</taxon>
        <taxon>Caulobacterales</taxon>
        <taxon>Caulobacteraceae</taxon>
        <taxon>Terricaulis</taxon>
    </lineage>
</organism>
<dbReference type="AlphaFoldDB" id="A0A6I6MNF0"/>
<dbReference type="RefSeq" id="WP_158765236.1">
    <property type="nucleotide sequence ID" value="NZ_CP047045.1"/>
</dbReference>
<feature type="domain" description="Immunity MXAN-0049 protein" evidence="1">
    <location>
        <begin position="7"/>
        <end position="211"/>
    </location>
</feature>
<reference evidence="3" key="1">
    <citation type="submission" date="2019-12" db="EMBL/GenBank/DDBJ databases">
        <title>Complete genome of Terracaulis silvestris 0127_4.</title>
        <authorList>
            <person name="Vieira S."/>
            <person name="Riedel T."/>
            <person name="Sproer C."/>
            <person name="Pascual J."/>
            <person name="Boedeker C."/>
            <person name="Overmann J."/>
        </authorList>
    </citation>
    <scope>NUCLEOTIDE SEQUENCE [LARGE SCALE GENOMIC DNA]</scope>
    <source>
        <strain evidence="3">0127_4</strain>
    </source>
</reference>
<dbReference type="EMBL" id="CP047045">
    <property type="protein sequence ID" value="QGZ94287.1"/>
    <property type="molecule type" value="Genomic_DNA"/>
</dbReference>
<dbReference type="Proteomes" id="UP000431269">
    <property type="component" value="Chromosome"/>
</dbReference>
<keyword evidence="3" id="KW-1185">Reference proteome</keyword>
<dbReference type="Pfam" id="PF07791">
    <property type="entry name" value="Imm11"/>
    <property type="match status" value="1"/>
</dbReference>
<dbReference type="KEGG" id="tsv:DSM104635_01103"/>
<accession>A0A6I6MNF0</accession>
<dbReference type="InterPro" id="IPR012433">
    <property type="entry name" value="Imm11"/>
</dbReference>
<evidence type="ECO:0000313" key="3">
    <source>
        <dbReference type="Proteomes" id="UP000431269"/>
    </source>
</evidence>
<evidence type="ECO:0000259" key="1">
    <source>
        <dbReference type="Pfam" id="PF07791"/>
    </source>
</evidence>
<gene>
    <name evidence="2" type="ORF">DSM104635_01103</name>
</gene>
<name>A0A6I6MNF0_9CAUL</name>
<sequence>MGKKIYSFVSDDCTFADWINQPPPFDAHWSLDIAPGPLADPGDCSGGVGSGFAPDMPKPELRFERPRVGLHLCDIQTHNTRGIVVMSDRAKGILEAIDASSAFEFREAIATLHDGSPAPKYWLADLTRRIAALDETHPAIKIEEKWVPRFEQTQRRLLFGIDTDLLFKSDLVGDHHIFGLLYSPSTICCDDIVVNAIYRHRLVGQKFWPMGETV</sequence>